<dbReference type="InterPro" id="IPR048258">
    <property type="entry name" value="Cyclins_cyclin-box"/>
</dbReference>
<dbReference type="Pfam" id="PF02984">
    <property type="entry name" value="Cyclin_C"/>
    <property type="match status" value="1"/>
</dbReference>
<protein>
    <submittedName>
        <fullName evidence="8">G2/mitotic-specific cyclin S13-7 isoform X1</fullName>
    </submittedName>
</protein>
<dbReference type="CDD" id="cd20567">
    <property type="entry name" value="CYCLIN_AtCycB-like_rpt1"/>
    <property type="match status" value="1"/>
</dbReference>
<dbReference type="GO" id="GO:0005634">
    <property type="term" value="C:nucleus"/>
    <property type="evidence" value="ECO:0000318"/>
    <property type="project" value="GO_Central"/>
</dbReference>
<sequence length="447" mass="49569">MASRAVASQQPRDGAVAGAGKQKMAASRGHNRRALGDIGNVVTIPGIDGKPKQEFSRPLTRSFCAQLLANAQAAAQENNKILKKPPAVLVDGAVAAPKGVAAAKPARKKVSVKPTPDTGMEISPKKDVTQTKEGTKKESSISQRSSRKKIQTLTSILTARSKAACGIADKPKEPSFDIDSADTNNHLAVVDYVEDIYKFYKLEENASRVHDYMHSQPDINEKMRSILVDWLIEVHYKFELRPETLYLTIHVIDRFLSMKAVPRRELQLLGIGAMLIASKYEEIWAPEVNDLVLISDRAYSREQILAMEKAILGKLEWTLTVPTPYVFLVRFIKAASDEKMENMIFFMAELGLMHYETIRYCPSMVAASAVYAAQCTLNKSPLWSETLKFHTGFSESQLMDCAKLLVHFHSIAAESKLRAVYKKYSDPQRGAVALLPPAKNLLTGVIH</sequence>
<dbReference type="GO" id="GO:0005737">
    <property type="term" value="C:cytoplasm"/>
    <property type="evidence" value="ECO:0000318"/>
    <property type="project" value="GO_Central"/>
</dbReference>
<dbReference type="FunFam" id="1.10.472.10:FF:000001">
    <property type="entry name" value="G2/mitotic-specific cyclin"/>
    <property type="match status" value="1"/>
</dbReference>
<keyword evidence="2" id="KW-0132">Cell division</keyword>
<dbReference type="KEGG" id="nnu:104593604"/>
<feature type="compositionally biased region" description="Polar residues" evidence="6">
    <location>
        <begin position="1"/>
        <end position="11"/>
    </location>
</feature>
<dbReference type="InterPro" id="IPR036915">
    <property type="entry name" value="Cyclin-like_sf"/>
</dbReference>
<dbReference type="PIRSF" id="PIRSF001771">
    <property type="entry name" value="Cyclin_A_B_D_E"/>
    <property type="match status" value="1"/>
</dbReference>
<dbReference type="GO" id="GO:0000307">
    <property type="term" value="C:cyclin-dependent protein kinase holoenzyme complex"/>
    <property type="evidence" value="ECO:0000318"/>
    <property type="project" value="GO_Central"/>
</dbReference>
<dbReference type="OMA" id="CFHSKAI"/>
<dbReference type="SMART" id="SM00385">
    <property type="entry name" value="CYCLIN"/>
    <property type="match status" value="2"/>
</dbReference>
<dbReference type="GeneID" id="104593604"/>
<evidence type="ECO:0000313" key="8">
    <source>
        <dbReference type="RefSeq" id="XP_010251835.1"/>
    </source>
</evidence>
<feature type="region of interest" description="Disordered" evidence="6">
    <location>
        <begin position="1"/>
        <end position="35"/>
    </location>
</feature>
<dbReference type="InterPro" id="IPR046965">
    <property type="entry name" value="Cyclin_A/B-like"/>
</dbReference>
<dbReference type="PROSITE" id="PS00292">
    <property type="entry name" value="CYCLINS"/>
    <property type="match status" value="1"/>
</dbReference>
<evidence type="ECO:0000256" key="1">
    <source>
        <dbReference type="ARBA" id="ARBA00006955"/>
    </source>
</evidence>
<dbReference type="FunCoup" id="A0A1U7ZJQ8">
    <property type="interactions" value="1565"/>
</dbReference>
<dbReference type="InterPro" id="IPR004367">
    <property type="entry name" value="Cyclin_C-dom"/>
</dbReference>
<keyword evidence="7" id="KW-1185">Reference proteome</keyword>
<dbReference type="GO" id="GO:0051301">
    <property type="term" value="P:cell division"/>
    <property type="evidence" value="ECO:0007669"/>
    <property type="project" value="UniProtKB-KW"/>
</dbReference>
<dbReference type="InterPro" id="IPR013763">
    <property type="entry name" value="Cyclin-like_dom"/>
</dbReference>
<dbReference type="CDD" id="cd20511">
    <property type="entry name" value="CYCLIN_AtCycB-like_rpt2"/>
    <property type="match status" value="1"/>
</dbReference>
<dbReference type="SMART" id="SM01332">
    <property type="entry name" value="Cyclin_C"/>
    <property type="match status" value="1"/>
</dbReference>
<proteinExistence type="inferred from homology"/>
<dbReference type="STRING" id="4432.A0A1U7ZJQ8"/>
<feature type="compositionally biased region" description="Basic and acidic residues" evidence="6">
    <location>
        <begin position="123"/>
        <end position="139"/>
    </location>
</feature>
<dbReference type="Pfam" id="PF00134">
    <property type="entry name" value="Cyclin_N"/>
    <property type="match status" value="1"/>
</dbReference>
<dbReference type="Gene3D" id="1.10.472.10">
    <property type="entry name" value="Cyclin-like"/>
    <property type="match status" value="2"/>
</dbReference>
<dbReference type="SUPFAM" id="SSF47954">
    <property type="entry name" value="Cyclin-like"/>
    <property type="match status" value="2"/>
</dbReference>
<dbReference type="OrthoDB" id="5590282at2759"/>
<keyword evidence="3 5" id="KW-0195">Cyclin</keyword>
<feature type="region of interest" description="Disordered" evidence="6">
    <location>
        <begin position="106"/>
        <end position="146"/>
    </location>
</feature>
<dbReference type="GO" id="GO:0000082">
    <property type="term" value="P:G1/S transition of mitotic cell cycle"/>
    <property type="evidence" value="ECO:0000318"/>
    <property type="project" value="GO_Central"/>
</dbReference>
<evidence type="ECO:0000256" key="5">
    <source>
        <dbReference type="RuleBase" id="RU000383"/>
    </source>
</evidence>
<name>A0A1U7ZJQ8_NELNU</name>
<comment type="similarity">
    <text evidence="1">Belongs to the cyclin family. Cyclin AB subfamily.</text>
</comment>
<dbReference type="InterPro" id="IPR039361">
    <property type="entry name" value="Cyclin"/>
</dbReference>
<dbReference type="AlphaFoldDB" id="A0A1U7ZJQ8"/>
<dbReference type="RefSeq" id="XP_010251835.1">
    <property type="nucleotide sequence ID" value="XM_010253533.2"/>
</dbReference>
<evidence type="ECO:0000256" key="3">
    <source>
        <dbReference type="ARBA" id="ARBA00023127"/>
    </source>
</evidence>
<dbReference type="eggNOG" id="KOG0653">
    <property type="taxonomic scope" value="Eukaryota"/>
</dbReference>
<organism evidence="7 8">
    <name type="scientific">Nelumbo nucifera</name>
    <name type="common">Sacred lotus</name>
    <dbReference type="NCBI Taxonomy" id="4432"/>
    <lineage>
        <taxon>Eukaryota</taxon>
        <taxon>Viridiplantae</taxon>
        <taxon>Streptophyta</taxon>
        <taxon>Embryophyta</taxon>
        <taxon>Tracheophyta</taxon>
        <taxon>Spermatophyta</taxon>
        <taxon>Magnoliopsida</taxon>
        <taxon>Proteales</taxon>
        <taxon>Nelumbonaceae</taxon>
        <taxon>Nelumbo</taxon>
    </lineage>
</organism>
<dbReference type="GO" id="GO:0010332">
    <property type="term" value="P:response to gamma radiation"/>
    <property type="evidence" value="ECO:0007669"/>
    <property type="project" value="UniProtKB-ARBA"/>
</dbReference>
<gene>
    <name evidence="8" type="primary">LOC104593604</name>
</gene>
<evidence type="ECO:0000256" key="2">
    <source>
        <dbReference type="ARBA" id="ARBA00022618"/>
    </source>
</evidence>
<dbReference type="PANTHER" id="PTHR10177">
    <property type="entry name" value="CYCLINS"/>
    <property type="match status" value="1"/>
</dbReference>
<dbReference type="FunFam" id="1.10.472.10:FF:000032">
    <property type="entry name" value="G2/mitotic-specific cyclin-1"/>
    <property type="match status" value="1"/>
</dbReference>
<evidence type="ECO:0000256" key="4">
    <source>
        <dbReference type="ARBA" id="ARBA00023306"/>
    </source>
</evidence>
<dbReference type="Proteomes" id="UP000189703">
    <property type="component" value="Unplaced"/>
</dbReference>
<keyword evidence="4" id="KW-0131">Cell cycle</keyword>
<evidence type="ECO:0000256" key="6">
    <source>
        <dbReference type="SAM" id="MobiDB-lite"/>
    </source>
</evidence>
<dbReference type="GO" id="GO:0016538">
    <property type="term" value="F:cyclin-dependent protein serine/threonine kinase regulator activity"/>
    <property type="evidence" value="ECO:0000318"/>
    <property type="project" value="GO_Central"/>
</dbReference>
<dbReference type="InterPro" id="IPR006671">
    <property type="entry name" value="Cyclin_N"/>
</dbReference>
<accession>A0A1U7ZJQ8</accession>
<evidence type="ECO:0000313" key="7">
    <source>
        <dbReference type="Proteomes" id="UP000189703"/>
    </source>
</evidence>
<reference evidence="8" key="1">
    <citation type="submission" date="2025-08" db="UniProtKB">
        <authorList>
            <consortium name="RefSeq"/>
        </authorList>
    </citation>
    <scope>IDENTIFICATION</scope>
</reference>